<dbReference type="SUPFAM" id="SSF49785">
    <property type="entry name" value="Galactose-binding domain-like"/>
    <property type="match status" value="1"/>
</dbReference>
<evidence type="ECO:0000256" key="15">
    <source>
        <dbReference type="ARBA" id="ARBA00033445"/>
    </source>
</evidence>
<dbReference type="InterPro" id="IPR041625">
    <property type="entry name" value="Beta-mannosidase_Ig"/>
</dbReference>
<dbReference type="EC" id="3.2.1.25" evidence="6"/>
<proteinExistence type="inferred from homology"/>
<dbReference type="GO" id="GO:0006516">
    <property type="term" value="P:glycoprotein catabolic process"/>
    <property type="evidence" value="ECO:0007669"/>
    <property type="project" value="TreeGrafter"/>
</dbReference>
<comment type="similarity">
    <text evidence="4">Belongs to the glycosyl hydrolase 2 family.</text>
</comment>
<comment type="subcellular location">
    <subcellularLocation>
        <location evidence="3">Lysosome</location>
    </subcellularLocation>
</comment>
<keyword evidence="8" id="KW-0732">Signal</keyword>
<evidence type="ECO:0000256" key="6">
    <source>
        <dbReference type="ARBA" id="ARBA00012754"/>
    </source>
</evidence>
<dbReference type="InterPro" id="IPR054593">
    <property type="entry name" value="Beta-mannosidase-like_N2"/>
</dbReference>
<dbReference type="Gene3D" id="2.60.120.260">
    <property type="entry name" value="Galactose-binding domain-like"/>
    <property type="match status" value="1"/>
</dbReference>
<comment type="subunit">
    <text evidence="5">Monomer.</text>
</comment>
<keyword evidence="12" id="KW-0458">Lysosome</keyword>
<dbReference type="InterPro" id="IPR050887">
    <property type="entry name" value="Beta-mannosidase_GH2"/>
</dbReference>
<evidence type="ECO:0000259" key="17">
    <source>
        <dbReference type="Pfam" id="PF02836"/>
    </source>
</evidence>
<dbReference type="InterPro" id="IPR006103">
    <property type="entry name" value="Glyco_hydro_2_cat"/>
</dbReference>
<evidence type="ECO:0000256" key="5">
    <source>
        <dbReference type="ARBA" id="ARBA00011245"/>
    </source>
</evidence>
<keyword evidence="11" id="KW-0325">Glycoprotein</keyword>
<evidence type="ECO:0000256" key="1">
    <source>
        <dbReference type="ARBA" id="ARBA00000829"/>
    </source>
</evidence>
<dbReference type="InterPro" id="IPR006102">
    <property type="entry name" value="Ig-like_GH2"/>
</dbReference>
<evidence type="ECO:0000256" key="7">
    <source>
        <dbReference type="ARBA" id="ARBA00015707"/>
    </source>
</evidence>
<evidence type="ECO:0000259" key="16">
    <source>
        <dbReference type="Pfam" id="PF00703"/>
    </source>
</evidence>
<dbReference type="Pfam" id="PF00703">
    <property type="entry name" value="Glyco_hydro_2"/>
    <property type="match status" value="1"/>
</dbReference>
<dbReference type="InterPro" id="IPR036156">
    <property type="entry name" value="Beta-gal/glucu_dom_sf"/>
</dbReference>
<protein>
    <recommendedName>
        <fullName evidence="7">Beta-mannosidase</fullName>
        <ecNumber evidence="6">3.2.1.25</ecNumber>
    </recommendedName>
    <alternativeName>
        <fullName evidence="14">Lysosomal beta A mannosidase</fullName>
    </alternativeName>
    <alternativeName>
        <fullName evidence="15">Mannanase</fullName>
    </alternativeName>
</protein>
<dbReference type="GO" id="GO:0004567">
    <property type="term" value="F:beta-mannosidase activity"/>
    <property type="evidence" value="ECO:0007669"/>
    <property type="project" value="UniProtKB-EC"/>
</dbReference>
<keyword evidence="10" id="KW-1015">Disulfide bond</keyword>
<dbReference type="EMBL" id="GDIP01203719">
    <property type="protein sequence ID" value="JAJ19683.1"/>
    <property type="molecule type" value="Transcribed_RNA"/>
</dbReference>
<evidence type="ECO:0000256" key="3">
    <source>
        <dbReference type="ARBA" id="ARBA00004371"/>
    </source>
</evidence>
<dbReference type="AlphaFoldDB" id="A0A0P6A066"/>
<reference evidence="20" key="1">
    <citation type="submission" date="2015-10" db="EMBL/GenBank/DDBJ databases">
        <title>Daphnia magna gene sets from two clonal populations assembled and annotated with EvidentialGene.</title>
        <authorList>
            <person name="Gilbert D."/>
            <person name="Podicheti R."/>
            <person name="Orsini L."/>
            <person name="Colbourne J."/>
            <person name="Pfrender M."/>
        </authorList>
    </citation>
    <scope>NUCLEOTIDE SEQUENCE</scope>
</reference>
<evidence type="ECO:0000256" key="11">
    <source>
        <dbReference type="ARBA" id="ARBA00023180"/>
    </source>
</evidence>
<dbReference type="Pfam" id="PF17753">
    <property type="entry name" value="Ig_mannosidase"/>
    <property type="match status" value="1"/>
</dbReference>
<evidence type="ECO:0000256" key="13">
    <source>
        <dbReference type="ARBA" id="ARBA00023295"/>
    </source>
</evidence>
<feature type="domain" description="Glycoside hydrolase family 2 immunoglobulin-like beta-sandwich" evidence="16">
    <location>
        <begin position="236"/>
        <end position="350"/>
    </location>
</feature>
<evidence type="ECO:0000256" key="8">
    <source>
        <dbReference type="ARBA" id="ARBA00022729"/>
    </source>
</evidence>
<feature type="domain" description="Beta-mannosidase Ig-fold" evidence="18">
    <location>
        <begin position="846"/>
        <end position="916"/>
    </location>
</feature>
<comment type="catalytic activity">
    <reaction evidence="1">
        <text>Hydrolysis of terminal, non-reducing beta-D-mannose residues in beta-D-mannosides.</text>
        <dbReference type="EC" id="3.2.1.25"/>
    </reaction>
</comment>
<evidence type="ECO:0000256" key="14">
    <source>
        <dbReference type="ARBA" id="ARBA00032581"/>
    </source>
</evidence>
<evidence type="ECO:0000259" key="19">
    <source>
        <dbReference type="Pfam" id="PF22666"/>
    </source>
</evidence>
<dbReference type="Pfam" id="PF02836">
    <property type="entry name" value="Glyco_hydro_2_C"/>
    <property type="match status" value="1"/>
</dbReference>
<dbReference type="GO" id="GO:0005975">
    <property type="term" value="P:carbohydrate metabolic process"/>
    <property type="evidence" value="ECO:0007669"/>
    <property type="project" value="InterPro"/>
</dbReference>
<keyword evidence="9" id="KW-0378">Hydrolase</keyword>
<feature type="domain" description="Beta-mannosidase-like galactose-binding" evidence="19">
    <location>
        <begin position="46"/>
        <end position="224"/>
    </location>
</feature>
<dbReference type="SUPFAM" id="SSF51445">
    <property type="entry name" value="(Trans)glycosidases"/>
    <property type="match status" value="1"/>
</dbReference>
<evidence type="ECO:0000259" key="18">
    <source>
        <dbReference type="Pfam" id="PF17753"/>
    </source>
</evidence>
<dbReference type="PANTHER" id="PTHR43730:SF1">
    <property type="entry name" value="BETA-MANNOSIDASE"/>
    <property type="match status" value="1"/>
</dbReference>
<accession>A0A0P6A066</accession>
<dbReference type="PANTHER" id="PTHR43730">
    <property type="entry name" value="BETA-MANNOSIDASE"/>
    <property type="match status" value="1"/>
</dbReference>
<evidence type="ECO:0000313" key="20">
    <source>
        <dbReference type="EMBL" id="JAJ19683.1"/>
    </source>
</evidence>
<sequence>MATNWLPFWMLILSWCCHLLPGDTFRAFVLAENVQLDLTTANGYQWQTSLPNGSLTVAGHVPGGIYTDLERADILQDGPLLYRFNDGNYRWIAYNDWNYALDFDVDPLLVNQPGVFLVLHGVDTVAQIRLNGFFLGETDNMFVRYRFNVRNLLKAEGNQLRVELRSPVTVSRNRYEEQLMDYIVPPRCVPPEYQGECHANFIRKMQASFSWDWGPAFPSMGLWKAVSLETYEALTLRDVYVATSLNGTNWQVDLRLYCETIDIGVSHSGTWTVRLVDNNGVLIHEMVADSLLTGNGDREATAQYQLKIAAAQIEPWMPNGYGNPTLYNLSVSYAANGKVAVTKEMRIGFRTVVLVEDDLQTGGRTFYLQVNDVPIFLKGSNWIPADVLPELVTTEYIRDLLTSCVDANMNSLRVWGGGIYELDAFYQIADELGILIWQDFMFACSMYPTTSWFLESVSVEVVQQVRRLQYHPSVVLWAGNNENEAALRGNWYGTIGNFDLYRQDYIILYVDTIREIVRKEDPSRPFVVSSPSNGKASEEEGHIARDPYSELYGDVHHYNYYVNAWNTSSYPRPRMSTEYGFQALPSVHSWAAVSDPFNDDDWSFNGALLSNRQHHPLGNFEMELQVSSRFGLPKSNLSSRTGLLDMMYLTQMHQAQAIKTQTQHYRRHRYQLAENGAGLTMAALYWQLNDIWQAPSWASIEYGGRWKPLHYFAVDFFAPLLVILTELGDGTVAAFIHFDRRQDLVVGTLTVSIRSWDRLDPLATFSSLINQDVLPGEPVWVRSLTELFNETNCTRESCFITSSFSDPATGQENIAPPNYVFLTSFPNIANMQMANVQIVDVGTVYATEKSEWTVNVTLATDYVAAFVWIDAGRIAGTFSTNGFLFCEHFKTIKFYSKTQIIDTEEFRNELSLIHLSQIIL</sequence>
<dbReference type="GO" id="GO:0005764">
    <property type="term" value="C:lysosome"/>
    <property type="evidence" value="ECO:0007669"/>
    <property type="project" value="UniProtKB-SubCell"/>
</dbReference>
<dbReference type="FunFam" id="3.20.20.80:FF:000035">
    <property type="entry name" value="Mannosidase beta"/>
    <property type="match status" value="1"/>
</dbReference>
<dbReference type="Gene3D" id="2.60.40.10">
    <property type="entry name" value="Immunoglobulins"/>
    <property type="match status" value="2"/>
</dbReference>
<dbReference type="InterPro" id="IPR017853">
    <property type="entry name" value="GH"/>
</dbReference>
<dbReference type="OrthoDB" id="2866996at2759"/>
<feature type="domain" description="Glycoside hydrolase family 2 catalytic" evidence="17">
    <location>
        <begin position="455"/>
        <end position="591"/>
    </location>
</feature>
<dbReference type="InterPro" id="IPR008979">
    <property type="entry name" value="Galactose-bd-like_sf"/>
</dbReference>
<comment type="function">
    <text evidence="2">Exoglycosidase that cleaves the single beta-linked mannose residue from the non-reducing end of all N-linked glycoprotein oligosaccharides.</text>
</comment>
<keyword evidence="13" id="KW-0326">Glycosidase</keyword>
<reference evidence="20" key="2">
    <citation type="submission" date="2015-10" db="EMBL/GenBank/DDBJ databases">
        <authorList>
            <person name="Gilbert D.G."/>
        </authorList>
    </citation>
    <scope>NUCLEOTIDE SEQUENCE</scope>
</reference>
<evidence type="ECO:0000256" key="9">
    <source>
        <dbReference type="ARBA" id="ARBA00022801"/>
    </source>
</evidence>
<evidence type="ECO:0000256" key="4">
    <source>
        <dbReference type="ARBA" id="ARBA00007401"/>
    </source>
</evidence>
<evidence type="ECO:0000256" key="10">
    <source>
        <dbReference type="ARBA" id="ARBA00023157"/>
    </source>
</evidence>
<dbReference type="Gene3D" id="3.20.20.80">
    <property type="entry name" value="Glycosidases"/>
    <property type="match status" value="1"/>
</dbReference>
<dbReference type="Pfam" id="PF22666">
    <property type="entry name" value="Glyco_hydro_2_N2"/>
    <property type="match status" value="1"/>
</dbReference>
<dbReference type="SUPFAM" id="SSF49303">
    <property type="entry name" value="beta-Galactosidase/glucuronidase domain"/>
    <property type="match status" value="1"/>
</dbReference>
<dbReference type="FunFam" id="2.60.120.260:FF:000060">
    <property type="entry name" value="Probable beta-mannosidase"/>
    <property type="match status" value="1"/>
</dbReference>
<organism evidence="20">
    <name type="scientific">Daphnia magna</name>
    <dbReference type="NCBI Taxonomy" id="35525"/>
    <lineage>
        <taxon>Eukaryota</taxon>
        <taxon>Metazoa</taxon>
        <taxon>Ecdysozoa</taxon>
        <taxon>Arthropoda</taxon>
        <taxon>Crustacea</taxon>
        <taxon>Branchiopoda</taxon>
        <taxon>Diplostraca</taxon>
        <taxon>Cladocera</taxon>
        <taxon>Anomopoda</taxon>
        <taxon>Daphniidae</taxon>
        <taxon>Daphnia</taxon>
    </lineage>
</organism>
<evidence type="ECO:0000256" key="12">
    <source>
        <dbReference type="ARBA" id="ARBA00023228"/>
    </source>
</evidence>
<dbReference type="InterPro" id="IPR013783">
    <property type="entry name" value="Ig-like_fold"/>
</dbReference>
<name>A0A0P6A066_9CRUS</name>
<evidence type="ECO:0000256" key="2">
    <source>
        <dbReference type="ARBA" id="ARBA00003150"/>
    </source>
</evidence>